<feature type="compositionally biased region" description="Gly residues" evidence="1">
    <location>
        <begin position="55"/>
        <end position="76"/>
    </location>
</feature>
<keyword evidence="3" id="KW-1185">Reference proteome</keyword>
<feature type="compositionally biased region" description="Basic and acidic residues" evidence="1">
    <location>
        <begin position="45"/>
        <end position="54"/>
    </location>
</feature>
<proteinExistence type="predicted"/>
<gene>
    <name evidence="2" type="ORF">CBR_g883</name>
</gene>
<dbReference type="Gramene" id="GBG67757">
    <property type="protein sequence ID" value="GBG67757"/>
    <property type="gene ID" value="CBR_g883"/>
</dbReference>
<dbReference type="EMBL" id="BFEA01000091">
    <property type="protein sequence ID" value="GBG67757.1"/>
    <property type="molecule type" value="Genomic_DNA"/>
</dbReference>
<accession>A0A388KCL9</accession>
<evidence type="ECO:0000256" key="1">
    <source>
        <dbReference type="SAM" id="MobiDB-lite"/>
    </source>
</evidence>
<evidence type="ECO:0000313" key="3">
    <source>
        <dbReference type="Proteomes" id="UP000265515"/>
    </source>
</evidence>
<reference evidence="2 3" key="1">
    <citation type="journal article" date="2018" name="Cell">
        <title>The Chara Genome: Secondary Complexity and Implications for Plant Terrestrialization.</title>
        <authorList>
            <person name="Nishiyama T."/>
            <person name="Sakayama H."/>
            <person name="Vries J.D."/>
            <person name="Buschmann H."/>
            <person name="Saint-Marcoux D."/>
            <person name="Ullrich K.K."/>
            <person name="Haas F.B."/>
            <person name="Vanderstraeten L."/>
            <person name="Becker D."/>
            <person name="Lang D."/>
            <person name="Vosolsobe S."/>
            <person name="Rombauts S."/>
            <person name="Wilhelmsson P.K.I."/>
            <person name="Janitza P."/>
            <person name="Kern R."/>
            <person name="Heyl A."/>
            <person name="Rumpler F."/>
            <person name="Villalobos L.I.A.C."/>
            <person name="Clay J.M."/>
            <person name="Skokan R."/>
            <person name="Toyoda A."/>
            <person name="Suzuki Y."/>
            <person name="Kagoshima H."/>
            <person name="Schijlen E."/>
            <person name="Tajeshwar N."/>
            <person name="Catarino B."/>
            <person name="Hetherington A.J."/>
            <person name="Saltykova A."/>
            <person name="Bonnot C."/>
            <person name="Breuninger H."/>
            <person name="Symeonidi A."/>
            <person name="Radhakrishnan G.V."/>
            <person name="Van Nieuwerburgh F."/>
            <person name="Deforce D."/>
            <person name="Chang C."/>
            <person name="Karol K.G."/>
            <person name="Hedrich R."/>
            <person name="Ulvskov P."/>
            <person name="Glockner G."/>
            <person name="Delwiche C.F."/>
            <person name="Petrasek J."/>
            <person name="Van de Peer Y."/>
            <person name="Friml J."/>
            <person name="Beilby M."/>
            <person name="Dolan L."/>
            <person name="Kohara Y."/>
            <person name="Sugano S."/>
            <person name="Fujiyama A."/>
            <person name="Delaux P.-M."/>
            <person name="Quint M."/>
            <person name="TheiBen G."/>
            <person name="Hagemann M."/>
            <person name="Harholt J."/>
            <person name="Dunand C."/>
            <person name="Zachgo S."/>
            <person name="Langdale J."/>
            <person name="Maumus F."/>
            <person name="Straeten D.V.D."/>
            <person name="Gould S.B."/>
            <person name="Rensing S.A."/>
        </authorList>
    </citation>
    <scope>NUCLEOTIDE SEQUENCE [LARGE SCALE GENOMIC DNA]</scope>
    <source>
        <strain evidence="2 3">S276</strain>
    </source>
</reference>
<evidence type="ECO:0000313" key="2">
    <source>
        <dbReference type="EMBL" id="GBG67757.1"/>
    </source>
</evidence>
<comment type="caution">
    <text evidence="2">The sequence shown here is derived from an EMBL/GenBank/DDBJ whole genome shotgun (WGS) entry which is preliminary data.</text>
</comment>
<sequence>MPIWGITFLAGPHYLYIVEDEQQTMLELEEEKQSSWKLGTMVGGREGKAGEGGRENGGGGGGGGRQAEGWEDGQGCGDENEKNEQPEVEVKEMSLEDGNRISR</sequence>
<name>A0A388KCL9_CHABU</name>
<dbReference type="AlphaFoldDB" id="A0A388KCL9"/>
<feature type="region of interest" description="Disordered" evidence="1">
    <location>
        <begin position="31"/>
        <end position="103"/>
    </location>
</feature>
<dbReference type="Proteomes" id="UP000265515">
    <property type="component" value="Unassembled WGS sequence"/>
</dbReference>
<protein>
    <submittedName>
        <fullName evidence="2">Uncharacterized protein</fullName>
    </submittedName>
</protein>
<organism evidence="2 3">
    <name type="scientific">Chara braunii</name>
    <name type="common">Braun's stonewort</name>
    <dbReference type="NCBI Taxonomy" id="69332"/>
    <lineage>
        <taxon>Eukaryota</taxon>
        <taxon>Viridiplantae</taxon>
        <taxon>Streptophyta</taxon>
        <taxon>Charophyceae</taxon>
        <taxon>Charales</taxon>
        <taxon>Characeae</taxon>
        <taxon>Chara</taxon>
    </lineage>
</organism>
<feature type="compositionally biased region" description="Basic and acidic residues" evidence="1">
    <location>
        <begin position="79"/>
        <end position="103"/>
    </location>
</feature>